<feature type="transmembrane region" description="Helical" evidence="1">
    <location>
        <begin position="51"/>
        <end position="72"/>
    </location>
</feature>
<dbReference type="Proteomes" id="UP000027192">
    <property type="component" value="Unassembled WGS sequence"/>
</dbReference>
<dbReference type="OrthoDB" id="5879840at2"/>
<dbReference type="EMBL" id="JMIB01000031">
    <property type="protein sequence ID" value="KDM90546.1"/>
    <property type="molecule type" value="Genomic_DNA"/>
</dbReference>
<keyword evidence="1" id="KW-0812">Transmembrane</keyword>
<feature type="transmembrane region" description="Helical" evidence="1">
    <location>
        <begin position="84"/>
        <end position="104"/>
    </location>
</feature>
<evidence type="ECO:0000313" key="3">
    <source>
        <dbReference type="Proteomes" id="UP000027192"/>
    </source>
</evidence>
<sequence length="106" mass="11580">MVLALTAMGLIAFYLYFSEDGVIYADAILAAIVTMIYAGVHYYFASDEIQVVGKAGFIFTLMPLASLGVILFPNLNDKYSESTSIILGWIGLIASFVMLILLILMI</sequence>
<proteinExistence type="predicted"/>
<keyword evidence="1" id="KW-0472">Membrane</keyword>
<name>A0A066RN51_9GAMM</name>
<keyword evidence="3" id="KW-1185">Reference proteome</keyword>
<organism evidence="2 3">
    <name type="scientific">Photobacterium galatheae</name>
    <dbReference type="NCBI Taxonomy" id="1654360"/>
    <lineage>
        <taxon>Bacteria</taxon>
        <taxon>Pseudomonadati</taxon>
        <taxon>Pseudomonadota</taxon>
        <taxon>Gammaproteobacteria</taxon>
        <taxon>Vibrionales</taxon>
        <taxon>Vibrionaceae</taxon>
        <taxon>Photobacterium</taxon>
    </lineage>
</organism>
<feature type="transmembrane region" description="Helical" evidence="1">
    <location>
        <begin position="27"/>
        <end position="44"/>
    </location>
</feature>
<dbReference type="RefSeq" id="WP_036754928.1">
    <property type="nucleotide sequence ID" value="NZ_JAGSGC010000002.1"/>
</dbReference>
<accession>A0A066RN51</accession>
<keyword evidence="1" id="KW-1133">Transmembrane helix</keyword>
<dbReference type="AlphaFoldDB" id="A0A066RN51"/>
<protein>
    <submittedName>
        <fullName evidence="2">Uncharacterized protein</fullName>
    </submittedName>
</protein>
<reference evidence="2 3" key="1">
    <citation type="submission" date="2014-04" db="EMBL/GenBank/DDBJ databases">
        <title>Draft genome sequence of Photobacterium halotolerans S2753: a solonamide, ngercheumicin and holomycin producer.</title>
        <authorList>
            <person name="Machado H.R."/>
            <person name="Gram L."/>
        </authorList>
    </citation>
    <scope>NUCLEOTIDE SEQUENCE [LARGE SCALE GENOMIC DNA]</scope>
    <source>
        <strain evidence="2 3">S2753</strain>
    </source>
</reference>
<evidence type="ECO:0000256" key="1">
    <source>
        <dbReference type="SAM" id="Phobius"/>
    </source>
</evidence>
<comment type="caution">
    <text evidence="2">The sequence shown here is derived from an EMBL/GenBank/DDBJ whole genome shotgun (WGS) entry which is preliminary data.</text>
</comment>
<gene>
    <name evidence="2" type="ORF">EA58_16620</name>
</gene>
<evidence type="ECO:0000313" key="2">
    <source>
        <dbReference type="EMBL" id="KDM90546.1"/>
    </source>
</evidence>